<keyword evidence="2" id="KW-0472">Membrane</keyword>
<sequence>MAKNKREKGENSGSNKGVGILIGVLIVITWLSVMCLLIKCDVGGFGSRVLRPVFKDVPVINKILPDASDEEVAIESDYPYTNLEDALKHIADQDAAIGSKDAEISELNDKVTELQAEVDRLTTIAKDQSDFEDEKKKFYDEIVYGDSAPDTDTYKEWYNELDAESAAEIYQQVLEQDQADDSIKKMAQSYEEMNASEAAKILETMGNDLDTVALIMNNMDAQSRGKVLAAMDPDFAAAVTKKLLP</sequence>
<feature type="coiled-coil region" evidence="1">
    <location>
        <begin position="97"/>
        <end position="124"/>
    </location>
</feature>
<proteinExistence type="predicted"/>
<gene>
    <name evidence="3" type="ORF">H9Q76_07425</name>
</gene>
<dbReference type="KEGG" id="wcp:H9Q76_07425"/>
<name>A0A7G9FJ60_9FIRM</name>
<accession>A0A7G9FJ60</accession>
<dbReference type="EMBL" id="CP060632">
    <property type="protein sequence ID" value="QNL98591.1"/>
    <property type="molecule type" value="Genomic_DNA"/>
</dbReference>
<evidence type="ECO:0000256" key="1">
    <source>
        <dbReference type="SAM" id="Coils"/>
    </source>
</evidence>
<evidence type="ECO:0000313" key="4">
    <source>
        <dbReference type="Proteomes" id="UP000515819"/>
    </source>
</evidence>
<keyword evidence="2" id="KW-1133">Transmembrane helix</keyword>
<evidence type="ECO:0000256" key="2">
    <source>
        <dbReference type="SAM" id="Phobius"/>
    </source>
</evidence>
<reference evidence="3 4" key="1">
    <citation type="submission" date="2020-08" db="EMBL/GenBank/DDBJ databases">
        <authorList>
            <person name="Liu C."/>
            <person name="Sun Q."/>
        </authorList>
    </citation>
    <scope>NUCLEOTIDE SEQUENCE [LARGE SCALE GENOMIC DNA]</scope>
    <source>
        <strain evidence="3 4">NSJ-4</strain>
    </source>
</reference>
<evidence type="ECO:0000313" key="3">
    <source>
        <dbReference type="EMBL" id="QNL98591.1"/>
    </source>
</evidence>
<dbReference type="SUPFAM" id="SSF158791">
    <property type="entry name" value="MgtE N-terminal domain-like"/>
    <property type="match status" value="1"/>
</dbReference>
<evidence type="ECO:0008006" key="5">
    <source>
        <dbReference type="Google" id="ProtNLM"/>
    </source>
</evidence>
<organism evidence="3 4">
    <name type="scientific">Wujia chipingensis</name>
    <dbReference type="NCBI Taxonomy" id="2763670"/>
    <lineage>
        <taxon>Bacteria</taxon>
        <taxon>Bacillati</taxon>
        <taxon>Bacillota</taxon>
        <taxon>Clostridia</taxon>
        <taxon>Lachnospirales</taxon>
        <taxon>Lachnospiraceae</taxon>
        <taxon>Wujia</taxon>
    </lineage>
</organism>
<keyword evidence="4" id="KW-1185">Reference proteome</keyword>
<feature type="transmembrane region" description="Helical" evidence="2">
    <location>
        <begin position="20"/>
        <end position="38"/>
    </location>
</feature>
<keyword evidence="2" id="KW-0812">Transmembrane</keyword>
<keyword evidence="1" id="KW-0175">Coiled coil</keyword>
<dbReference type="RefSeq" id="WP_021985365.1">
    <property type="nucleotide sequence ID" value="NZ_CP060632.1"/>
</dbReference>
<dbReference type="Proteomes" id="UP000515819">
    <property type="component" value="Chromosome"/>
</dbReference>
<dbReference type="AlphaFoldDB" id="A0A7G9FJ60"/>
<protein>
    <recommendedName>
        <fullName evidence="5">Flagellar motility protein MotE, a chaperone for MotC folding</fullName>
    </recommendedName>
</protein>